<dbReference type="GO" id="GO:0005737">
    <property type="term" value="C:cytoplasm"/>
    <property type="evidence" value="ECO:0007669"/>
    <property type="project" value="InterPro"/>
</dbReference>
<name>A0A1I5BYN2_9CLOT</name>
<evidence type="ECO:0000259" key="3">
    <source>
        <dbReference type="Pfam" id="PF02952"/>
    </source>
</evidence>
<evidence type="ECO:0000256" key="1">
    <source>
        <dbReference type="ARBA" id="ARBA00023235"/>
    </source>
</evidence>
<organism evidence="4 5">
    <name type="scientific">Proteiniclasticum ruminis</name>
    <dbReference type="NCBI Taxonomy" id="398199"/>
    <lineage>
        <taxon>Bacteria</taxon>
        <taxon>Bacillati</taxon>
        <taxon>Bacillota</taxon>
        <taxon>Clostridia</taxon>
        <taxon>Eubacteriales</taxon>
        <taxon>Clostridiaceae</taxon>
        <taxon>Proteiniclasticum</taxon>
    </lineage>
</organism>
<dbReference type="Proteomes" id="UP000181899">
    <property type="component" value="Unassembled WGS sequence"/>
</dbReference>
<evidence type="ECO:0000256" key="2">
    <source>
        <dbReference type="ARBA" id="ARBA00023277"/>
    </source>
</evidence>
<keyword evidence="5" id="KW-1185">Reference proteome</keyword>
<feature type="domain" description="L-fucose isomerase C-terminal" evidence="3">
    <location>
        <begin position="360"/>
        <end position="442"/>
    </location>
</feature>
<dbReference type="InterPro" id="IPR015888">
    <property type="entry name" value="Fuc_isomerase_C"/>
</dbReference>
<dbReference type="InterPro" id="IPR009015">
    <property type="entry name" value="Fucose_isomerase_N/cen_sf"/>
</dbReference>
<dbReference type="EMBL" id="FOVK01000005">
    <property type="protein sequence ID" value="SFN79827.1"/>
    <property type="molecule type" value="Genomic_DNA"/>
</dbReference>
<accession>A0A1I5BYN2</accession>
<dbReference type="SUPFAM" id="SSF53743">
    <property type="entry name" value="FucI/AraA N-terminal and middle domains"/>
    <property type="match status" value="1"/>
</dbReference>
<keyword evidence="2" id="KW-0119">Carbohydrate metabolism</keyword>
<dbReference type="GO" id="GO:0006004">
    <property type="term" value="P:fucose metabolic process"/>
    <property type="evidence" value="ECO:0007669"/>
    <property type="project" value="InterPro"/>
</dbReference>
<dbReference type="AlphaFoldDB" id="A0A1I5BYN2"/>
<dbReference type="PANTHER" id="PTHR36120">
    <property type="entry name" value="FUCOSE ISOMERASE"/>
    <property type="match status" value="1"/>
</dbReference>
<dbReference type="Pfam" id="PF02952">
    <property type="entry name" value="Fucose_iso_C"/>
    <property type="match status" value="1"/>
</dbReference>
<dbReference type="GO" id="GO:0008736">
    <property type="term" value="F:L-fucose isomerase activity"/>
    <property type="evidence" value="ECO:0007669"/>
    <property type="project" value="InterPro"/>
</dbReference>
<keyword evidence="1 4" id="KW-0413">Isomerase</keyword>
<sequence>MIKMAYIPIGVPTFDLEAAQIQFDDSVKVLREISEDVLVPEKPLLTLNDLKAYLGSISPDFIVLQNLTFANSAYAQMVVQHINCPVILWTLKEPVVDGTRLRLNSLTGAYSAANLFHQMGRTDFQYVIGSPKEEEVKKTLNAAYKAAEMKYKLKSLQVASIGHTPQGFGFGAALDSDLARVFGSTLHFVEARELMDKARKMKDEDATHEKNESERKMKNIQLLPEENVLSHHKLYKAYKDYIEANGIKAIASRCWPDYFVDYGTPVCGVLGLLNDNKIAAACEADIYGAVTMFIGMELSEQPVFFGDPVSLNVEENSITYWHCGTAACSLAREDLGPETGVHPNRKIGPTMEFGCKPCEEATIFRVGRKPDGSFRFFIANGEALDKPKQFYGTSVVVKTKQNAKQIVENSVQEGWEPHFAVIYKDVKQELEMLAKLLKIEICNY</sequence>
<proteinExistence type="predicted"/>
<protein>
    <submittedName>
        <fullName evidence="4">L-fucose isomerase</fullName>
    </submittedName>
</protein>
<reference evidence="4 5" key="1">
    <citation type="submission" date="2016-10" db="EMBL/GenBank/DDBJ databases">
        <authorList>
            <person name="de Groot N.N."/>
        </authorList>
    </citation>
    <scope>NUCLEOTIDE SEQUENCE [LARGE SCALE GENOMIC DNA]</scope>
    <source>
        <strain evidence="4 5">ML2</strain>
    </source>
</reference>
<gene>
    <name evidence="4" type="ORF">SAMN04488695_105127</name>
</gene>
<dbReference type="PANTHER" id="PTHR36120:SF1">
    <property type="entry name" value="L-FUCOSE ISOMERASE C-TERMINAL DOMAIN-CONTAINING PROTEIN"/>
    <property type="match status" value="1"/>
</dbReference>
<evidence type="ECO:0000313" key="5">
    <source>
        <dbReference type="Proteomes" id="UP000181899"/>
    </source>
</evidence>
<evidence type="ECO:0000313" key="4">
    <source>
        <dbReference type="EMBL" id="SFN79827.1"/>
    </source>
</evidence>